<accession>A0A0F9KN48</accession>
<sequence>MNKISYRARARELGEQIEDFKRDIKTLEDNLEAAEESAMAMERERDELLETVNRNSSEQDALVEFWNRKVFDAKTGLDTAKAQIRRLGSQSEARAEDFEHLDVLADGYKSQRDDARSDLATYQLRIIELEETLRRPEARKARFQSELETSDLDAAATLRRTEKELDKVIMNLREQVAALTIDKDGLTFERDGLIESGAEYEAKGARDAKIISNLRSNAEGDAVTIQHCAD</sequence>
<evidence type="ECO:0000256" key="1">
    <source>
        <dbReference type="SAM" id="Coils"/>
    </source>
</evidence>
<feature type="coiled-coil region" evidence="1">
    <location>
        <begin position="112"/>
        <end position="175"/>
    </location>
</feature>
<comment type="caution">
    <text evidence="2">The sequence shown here is derived from an EMBL/GenBank/DDBJ whole genome shotgun (WGS) entry which is preliminary data.</text>
</comment>
<dbReference type="AlphaFoldDB" id="A0A0F9KN48"/>
<feature type="coiled-coil region" evidence="1">
    <location>
        <begin position="10"/>
        <end position="51"/>
    </location>
</feature>
<dbReference type="EMBL" id="LAZR01014608">
    <property type="protein sequence ID" value="KKM16745.1"/>
    <property type="molecule type" value="Genomic_DNA"/>
</dbReference>
<feature type="non-terminal residue" evidence="2">
    <location>
        <position position="230"/>
    </location>
</feature>
<gene>
    <name evidence="2" type="ORF">LCGC14_1682820</name>
</gene>
<name>A0A0F9KN48_9ZZZZ</name>
<keyword evidence="1" id="KW-0175">Coiled coil</keyword>
<organism evidence="2">
    <name type="scientific">marine sediment metagenome</name>
    <dbReference type="NCBI Taxonomy" id="412755"/>
    <lineage>
        <taxon>unclassified sequences</taxon>
        <taxon>metagenomes</taxon>
        <taxon>ecological metagenomes</taxon>
    </lineage>
</organism>
<evidence type="ECO:0000313" key="2">
    <source>
        <dbReference type="EMBL" id="KKM16745.1"/>
    </source>
</evidence>
<reference evidence="2" key="1">
    <citation type="journal article" date="2015" name="Nature">
        <title>Complex archaea that bridge the gap between prokaryotes and eukaryotes.</title>
        <authorList>
            <person name="Spang A."/>
            <person name="Saw J.H."/>
            <person name="Jorgensen S.L."/>
            <person name="Zaremba-Niedzwiedzka K."/>
            <person name="Martijn J."/>
            <person name="Lind A.E."/>
            <person name="van Eijk R."/>
            <person name="Schleper C."/>
            <person name="Guy L."/>
            <person name="Ettema T.J."/>
        </authorList>
    </citation>
    <scope>NUCLEOTIDE SEQUENCE</scope>
</reference>
<protein>
    <submittedName>
        <fullName evidence="2">Uncharacterized protein</fullName>
    </submittedName>
</protein>
<proteinExistence type="predicted"/>